<protein>
    <submittedName>
        <fullName evidence="1">Uncharacterized protein</fullName>
    </submittedName>
</protein>
<reference evidence="1" key="1">
    <citation type="submission" date="2022-07" db="EMBL/GenBank/DDBJ databases">
        <title>Genome Sequence of Phlebia brevispora.</title>
        <authorList>
            <person name="Buettner E."/>
        </authorList>
    </citation>
    <scope>NUCLEOTIDE SEQUENCE</scope>
    <source>
        <strain evidence="1">MPL23</strain>
    </source>
</reference>
<dbReference type="Proteomes" id="UP001148662">
    <property type="component" value="Unassembled WGS sequence"/>
</dbReference>
<comment type="caution">
    <text evidence="1">The sequence shown here is derived from an EMBL/GenBank/DDBJ whole genome shotgun (WGS) entry which is preliminary data.</text>
</comment>
<keyword evidence="2" id="KW-1185">Reference proteome</keyword>
<sequence length="182" mass="19572">MIRGSRTLQLAYGAGVAAVLTEHEILAVGGQSGCVSSSPISAPEVLKLNRSVSELKAIQTKTYGVILAYKPGDATRSDAVKAWHRVLGRITRVYEEEAVESLFRAVHNAASAGTGGIARCGRCWCRRGGDRAGRACDVGRRRTGLQSSRINDLRKSEAARILAFLISIVSYNAYEIIDAHTV</sequence>
<proteinExistence type="predicted"/>
<evidence type="ECO:0000313" key="1">
    <source>
        <dbReference type="EMBL" id="KAJ3521548.1"/>
    </source>
</evidence>
<name>A0ACC1RLY3_9APHY</name>
<organism evidence="1 2">
    <name type="scientific">Phlebia brevispora</name>
    <dbReference type="NCBI Taxonomy" id="194682"/>
    <lineage>
        <taxon>Eukaryota</taxon>
        <taxon>Fungi</taxon>
        <taxon>Dikarya</taxon>
        <taxon>Basidiomycota</taxon>
        <taxon>Agaricomycotina</taxon>
        <taxon>Agaricomycetes</taxon>
        <taxon>Polyporales</taxon>
        <taxon>Meruliaceae</taxon>
        <taxon>Phlebia</taxon>
    </lineage>
</organism>
<dbReference type="EMBL" id="JANHOG010002622">
    <property type="protein sequence ID" value="KAJ3521548.1"/>
    <property type="molecule type" value="Genomic_DNA"/>
</dbReference>
<gene>
    <name evidence="1" type="ORF">NM688_g9003</name>
</gene>
<accession>A0ACC1RLY3</accession>
<evidence type="ECO:0000313" key="2">
    <source>
        <dbReference type="Proteomes" id="UP001148662"/>
    </source>
</evidence>